<organism evidence="2 3">
    <name type="scientific">Alishewanella jeotgali KCTC 22429</name>
    <dbReference type="NCBI Taxonomy" id="1129374"/>
    <lineage>
        <taxon>Bacteria</taxon>
        <taxon>Pseudomonadati</taxon>
        <taxon>Pseudomonadota</taxon>
        <taxon>Gammaproteobacteria</taxon>
        <taxon>Alteromonadales</taxon>
        <taxon>Alteromonadaceae</taxon>
        <taxon>Alishewanella</taxon>
    </lineage>
</organism>
<comment type="caution">
    <text evidence="2">The sequence shown here is derived from an EMBL/GenBank/DDBJ whole genome shotgun (WGS) entry which is preliminary data.</text>
</comment>
<evidence type="ECO:0000313" key="2">
    <source>
        <dbReference type="EMBL" id="EHR41226.1"/>
    </source>
</evidence>
<dbReference type="AlphaFoldDB" id="H3ZE49"/>
<reference evidence="2 3" key="1">
    <citation type="journal article" date="2012" name="J. Bacteriol.">
        <title>Genome Sequence of Extracellular-Protease-Producing Alishewanella jeotgali Isolated from Traditional Korean Fermented Seafood.</title>
        <authorList>
            <person name="Jung J."/>
            <person name="Chun J."/>
            <person name="Park W."/>
        </authorList>
    </citation>
    <scope>NUCLEOTIDE SEQUENCE [LARGE SCALE GENOMIC DNA]</scope>
    <source>
        <strain evidence="2 3">KCTC 22429</strain>
    </source>
</reference>
<dbReference type="PATRIC" id="fig|1129374.4.peg.1630"/>
<dbReference type="STRING" id="1129374.AJE_08155"/>
<sequence length="169" mass="19544">MPREYSVSEDVLKIISTFFVDGCYVFQVVEKFMEMHPELTIKQARVKADKSMRFLERKGILQSKHDEGGTRKYELLQTQESVTQTNCQTSEKAIQKLREKCKALEAEARAAHLEWEYLIKLKKNPEISVISDIRDITEVLCKEAEQNTLLLTAQYSALEKVLKRLNVCA</sequence>
<feature type="coiled-coil region" evidence="1">
    <location>
        <begin position="87"/>
        <end position="114"/>
    </location>
</feature>
<gene>
    <name evidence="2" type="ORF">AJE_08155</name>
</gene>
<dbReference type="EMBL" id="AHTH01000020">
    <property type="protein sequence ID" value="EHR41226.1"/>
    <property type="molecule type" value="Genomic_DNA"/>
</dbReference>
<proteinExistence type="predicted"/>
<keyword evidence="1" id="KW-0175">Coiled coil</keyword>
<accession>H3ZE49</accession>
<evidence type="ECO:0000256" key="1">
    <source>
        <dbReference type="SAM" id="Coils"/>
    </source>
</evidence>
<name>H3ZE49_9ALTE</name>
<keyword evidence="3" id="KW-1185">Reference proteome</keyword>
<evidence type="ECO:0000313" key="3">
    <source>
        <dbReference type="Proteomes" id="UP000012046"/>
    </source>
</evidence>
<dbReference type="RefSeq" id="WP_008950456.1">
    <property type="nucleotide sequence ID" value="NZ_AHTH01000020.1"/>
</dbReference>
<dbReference type="Proteomes" id="UP000012046">
    <property type="component" value="Unassembled WGS sequence"/>
</dbReference>
<protein>
    <submittedName>
        <fullName evidence="2">Uncharacterized protein</fullName>
    </submittedName>
</protein>